<dbReference type="CDD" id="cd09272">
    <property type="entry name" value="RNase_HI_RT_Ty1"/>
    <property type="match status" value="1"/>
</dbReference>
<dbReference type="EMBL" id="BQNB010013436">
    <property type="protein sequence ID" value="GJT15944.1"/>
    <property type="molecule type" value="Genomic_DNA"/>
</dbReference>
<reference evidence="1" key="1">
    <citation type="journal article" date="2022" name="Int. J. Mol. Sci.">
        <title>Draft Genome of Tanacetum Coccineum: Genomic Comparison of Closely Related Tanacetum-Family Plants.</title>
        <authorList>
            <person name="Yamashiro T."/>
            <person name="Shiraishi A."/>
            <person name="Nakayama K."/>
            <person name="Satake H."/>
        </authorList>
    </citation>
    <scope>NUCLEOTIDE SEQUENCE</scope>
</reference>
<organism evidence="1 2">
    <name type="scientific">Tanacetum coccineum</name>
    <dbReference type="NCBI Taxonomy" id="301880"/>
    <lineage>
        <taxon>Eukaryota</taxon>
        <taxon>Viridiplantae</taxon>
        <taxon>Streptophyta</taxon>
        <taxon>Embryophyta</taxon>
        <taxon>Tracheophyta</taxon>
        <taxon>Spermatophyta</taxon>
        <taxon>Magnoliopsida</taxon>
        <taxon>eudicotyledons</taxon>
        <taxon>Gunneridae</taxon>
        <taxon>Pentapetalae</taxon>
        <taxon>asterids</taxon>
        <taxon>campanulids</taxon>
        <taxon>Asterales</taxon>
        <taxon>Asteraceae</taxon>
        <taxon>Asteroideae</taxon>
        <taxon>Anthemideae</taxon>
        <taxon>Anthemidinae</taxon>
        <taxon>Tanacetum</taxon>
    </lineage>
</organism>
<sequence>METIHVKFDELTAIDSEQSCLEPETKRFNFEDSLAESNQTPSKEDLNDLFGPMYEKYFKKRSPEVSTNFVAPKTLNNEDTPSSSSIIVEGNKAPPFVSSSKEQTSPILNDVADESIQEDSADRDGNTLITQFCPPVTEEAESSSTNQDPSNMHEFNQLQYTLELLKKYGMDGYDSITTPMATVKLDADLHGTPSDQTKYHSMIGGLMYLTASRPDIAFTTFTMHGAMTTTKAHQEACNFWEKNWLGGPLKSKIVQRCRPQKLNMCLYPLDVLKSIRTQLLDYGYRFNKIPMYCNSKSAIAISGNPVQPSCTKRINILYHFIKEHVERGTVELYFVRTEYQLTDLFTIALPKKRFEF</sequence>
<reference evidence="1" key="2">
    <citation type="submission" date="2022-01" db="EMBL/GenBank/DDBJ databases">
        <authorList>
            <person name="Yamashiro T."/>
            <person name="Shiraishi A."/>
            <person name="Satake H."/>
            <person name="Nakayama K."/>
        </authorList>
    </citation>
    <scope>NUCLEOTIDE SEQUENCE</scope>
</reference>
<dbReference type="PANTHER" id="PTHR11439">
    <property type="entry name" value="GAG-POL-RELATED RETROTRANSPOSON"/>
    <property type="match status" value="1"/>
</dbReference>
<accession>A0ABQ5BRF4</accession>
<dbReference type="PANTHER" id="PTHR11439:SF486">
    <property type="entry name" value="RLK (RECEPTOR-LIKE KINASE) PROTEIN, PUTATIVE-RELATED"/>
    <property type="match status" value="1"/>
</dbReference>
<proteinExistence type="predicted"/>
<name>A0ABQ5BRF4_9ASTR</name>
<evidence type="ECO:0000313" key="2">
    <source>
        <dbReference type="Proteomes" id="UP001151760"/>
    </source>
</evidence>
<protein>
    <recommendedName>
        <fullName evidence="3">Reverse transcriptase Ty1/copia-type domain-containing protein</fullName>
    </recommendedName>
</protein>
<gene>
    <name evidence="1" type="ORF">Tco_0874650</name>
</gene>
<evidence type="ECO:0008006" key="3">
    <source>
        <dbReference type="Google" id="ProtNLM"/>
    </source>
</evidence>
<comment type="caution">
    <text evidence="1">The sequence shown here is derived from an EMBL/GenBank/DDBJ whole genome shotgun (WGS) entry which is preliminary data.</text>
</comment>
<evidence type="ECO:0000313" key="1">
    <source>
        <dbReference type="EMBL" id="GJT15944.1"/>
    </source>
</evidence>
<keyword evidence="2" id="KW-1185">Reference proteome</keyword>
<dbReference type="Proteomes" id="UP001151760">
    <property type="component" value="Unassembled WGS sequence"/>
</dbReference>